<dbReference type="Pfam" id="PF11390">
    <property type="entry name" value="FdsD"/>
    <property type="match status" value="1"/>
</dbReference>
<accession>A0ABX3MNV6</accession>
<evidence type="ECO:0000313" key="1">
    <source>
        <dbReference type="EMBL" id="OOY13226.1"/>
    </source>
</evidence>
<organism evidence="1 2">
    <name type="scientific">Thioclava marina</name>
    <dbReference type="NCBI Taxonomy" id="1915077"/>
    <lineage>
        <taxon>Bacteria</taxon>
        <taxon>Pseudomonadati</taxon>
        <taxon>Pseudomonadota</taxon>
        <taxon>Alphaproteobacteria</taxon>
        <taxon>Rhodobacterales</taxon>
        <taxon>Paracoccaceae</taxon>
        <taxon>Thioclava</taxon>
    </lineage>
</organism>
<gene>
    <name evidence="1" type="ORF">BMG00_05365</name>
</gene>
<proteinExistence type="predicted"/>
<name>A0ABX3MNV6_9RHOB</name>
<comment type="caution">
    <text evidence="1">The sequence shown here is derived from an EMBL/GenBank/DDBJ whole genome shotgun (WGS) entry which is preliminary data.</text>
</comment>
<keyword evidence="2" id="KW-1185">Reference proteome</keyword>
<dbReference type="InterPro" id="IPR021074">
    <property type="entry name" value="Formate_DH_dsu"/>
</dbReference>
<sequence>MTPDKLARMANQIARFFESQPGDQAQAVADHINANWAPAMREEFIAHHAAQELHPLVNAALPAIRGRG</sequence>
<protein>
    <recommendedName>
        <fullName evidence="3">Formate dehydrogenase</fullName>
    </recommendedName>
</protein>
<dbReference type="RefSeq" id="WP_078525166.1">
    <property type="nucleotide sequence ID" value="NZ_JACIZB010000046.1"/>
</dbReference>
<dbReference type="Proteomes" id="UP000242224">
    <property type="component" value="Unassembled WGS sequence"/>
</dbReference>
<evidence type="ECO:0008006" key="3">
    <source>
        <dbReference type="Google" id="ProtNLM"/>
    </source>
</evidence>
<reference evidence="1 2" key="1">
    <citation type="submission" date="2016-11" db="EMBL/GenBank/DDBJ databases">
        <title>A multilocus sequence analysis scheme for characterization of bacteria in the genus Thioclava.</title>
        <authorList>
            <person name="Liu Y."/>
            <person name="Shao Z."/>
        </authorList>
    </citation>
    <scope>NUCLEOTIDE SEQUENCE [LARGE SCALE GENOMIC DNA]</scope>
    <source>
        <strain evidence="1 2">11.10-0-13</strain>
    </source>
</reference>
<evidence type="ECO:0000313" key="2">
    <source>
        <dbReference type="Proteomes" id="UP000242224"/>
    </source>
</evidence>
<dbReference type="EMBL" id="MPZS01000001">
    <property type="protein sequence ID" value="OOY13226.1"/>
    <property type="molecule type" value="Genomic_DNA"/>
</dbReference>